<dbReference type="EMBL" id="JAKKPZ010000942">
    <property type="protein sequence ID" value="KAI1691392.1"/>
    <property type="molecule type" value="Genomic_DNA"/>
</dbReference>
<accession>A0AAD4QR61</accession>
<keyword evidence="1" id="KW-0732">Signal</keyword>
<feature type="chain" id="PRO_5041968228" evidence="1">
    <location>
        <begin position="21"/>
        <end position="150"/>
    </location>
</feature>
<comment type="caution">
    <text evidence="2">The sequence shown here is derived from an EMBL/GenBank/DDBJ whole genome shotgun (WGS) entry which is preliminary data.</text>
</comment>
<protein>
    <submittedName>
        <fullName evidence="2">Uncharacterized protein</fullName>
    </submittedName>
</protein>
<keyword evidence="3" id="KW-1185">Reference proteome</keyword>
<organism evidence="2 3">
    <name type="scientific">Ditylenchus destructor</name>
    <dbReference type="NCBI Taxonomy" id="166010"/>
    <lineage>
        <taxon>Eukaryota</taxon>
        <taxon>Metazoa</taxon>
        <taxon>Ecdysozoa</taxon>
        <taxon>Nematoda</taxon>
        <taxon>Chromadorea</taxon>
        <taxon>Rhabditida</taxon>
        <taxon>Tylenchina</taxon>
        <taxon>Tylenchomorpha</taxon>
        <taxon>Sphaerularioidea</taxon>
        <taxon>Anguinidae</taxon>
        <taxon>Anguininae</taxon>
        <taxon>Ditylenchus</taxon>
    </lineage>
</organism>
<evidence type="ECO:0000256" key="1">
    <source>
        <dbReference type="SAM" id="SignalP"/>
    </source>
</evidence>
<dbReference type="AlphaFoldDB" id="A0AAD4QR61"/>
<reference evidence="2" key="1">
    <citation type="submission" date="2022-01" db="EMBL/GenBank/DDBJ databases">
        <title>Genome Sequence Resource for Two Populations of Ditylenchus destructor, the Migratory Endoparasitic Phytonematode.</title>
        <authorList>
            <person name="Zhang H."/>
            <person name="Lin R."/>
            <person name="Xie B."/>
        </authorList>
    </citation>
    <scope>NUCLEOTIDE SEQUENCE</scope>
    <source>
        <strain evidence="2">BazhouSP</strain>
    </source>
</reference>
<gene>
    <name evidence="2" type="ORF">DdX_21916</name>
</gene>
<proteinExistence type="predicted"/>
<sequence length="150" mass="16919">MKFLHLSFSAIFIIYLSAIALEEETITPAELIAYKACVDKIIGHPNMSDPGCKNWSEFVKNLSTEINHDPTLETPSPSDNIQTTTTAITKNPKVTTIKRTTSAEATTTVTPFQAVDQDNVTVRNCDKDVRWVLTNRRIFCMYIFNAIIQY</sequence>
<feature type="signal peptide" evidence="1">
    <location>
        <begin position="1"/>
        <end position="20"/>
    </location>
</feature>
<dbReference type="Proteomes" id="UP001201812">
    <property type="component" value="Unassembled WGS sequence"/>
</dbReference>
<evidence type="ECO:0000313" key="3">
    <source>
        <dbReference type="Proteomes" id="UP001201812"/>
    </source>
</evidence>
<name>A0AAD4QR61_9BILA</name>
<evidence type="ECO:0000313" key="2">
    <source>
        <dbReference type="EMBL" id="KAI1691392.1"/>
    </source>
</evidence>